<evidence type="ECO:0000313" key="1">
    <source>
        <dbReference type="EMBL" id="VDM24882.1"/>
    </source>
</evidence>
<dbReference type="Proteomes" id="UP000050794">
    <property type="component" value="Unassembled WGS sequence"/>
</dbReference>
<dbReference type="AlphaFoldDB" id="A0A183TX27"/>
<gene>
    <name evidence="1" type="ORF">TCNE_LOCUS797</name>
</gene>
<evidence type="ECO:0000313" key="3">
    <source>
        <dbReference type="WBParaSite" id="TCNE_0000079601-mRNA-1"/>
    </source>
</evidence>
<name>A0A183TX27_TOXCA</name>
<dbReference type="WBParaSite" id="TCNE_0000079601-mRNA-1">
    <property type="protein sequence ID" value="TCNE_0000079601-mRNA-1"/>
    <property type="gene ID" value="TCNE_0000079601"/>
</dbReference>
<protein>
    <submittedName>
        <fullName evidence="3">Peptidase M24</fullName>
    </submittedName>
</protein>
<sequence>MMTLLLDEGHWWIWDSGRIPLCVTQELLSAGAGFWIDKEDRELLKQKLRGGKRIDFEIGFDVYPGSEKETLMHKQLAGGLRMKAL</sequence>
<accession>A0A183TX27</accession>
<proteinExistence type="predicted"/>
<reference evidence="3" key="1">
    <citation type="submission" date="2016-06" db="UniProtKB">
        <authorList>
            <consortium name="WormBaseParasite"/>
        </authorList>
    </citation>
    <scope>IDENTIFICATION</scope>
</reference>
<reference evidence="1 2" key="2">
    <citation type="submission" date="2018-11" db="EMBL/GenBank/DDBJ databases">
        <authorList>
            <consortium name="Pathogen Informatics"/>
        </authorList>
    </citation>
    <scope>NUCLEOTIDE SEQUENCE [LARGE SCALE GENOMIC DNA]</scope>
</reference>
<dbReference type="EMBL" id="UYWY01000453">
    <property type="protein sequence ID" value="VDM24882.1"/>
    <property type="molecule type" value="Genomic_DNA"/>
</dbReference>
<keyword evidence="2" id="KW-1185">Reference proteome</keyword>
<organism evidence="2 3">
    <name type="scientific">Toxocara canis</name>
    <name type="common">Canine roundworm</name>
    <dbReference type="NCBI Taxonomy" id="6265"/>
    <lineage>
        <taxon>Eukaryota</taxon>
        <taxon>Metazoa</taxon>
        <taxon>Ecdysozoa</taxon>
        <taxon>Nematoda</taxon>
        <taxon>Chromadorea</taxon>
        <taxon>Rhabditida</taxon>
        <taxon>Spirurina</taxon>
        <taxon>Ascaridomorpha</taxon>
        <taxon>Ascaridoidea</taxon>
        <taxon>Toxocaridae</taxon>
        <taxon>Toxocara</taxon>
    </lineage>
</organism>
<evidence type="ECO:0000313" key="2">
    <source>
        <dbReference type="Proteomes" id="UP000050794"/>
    </source>
</evidence>